<feature type="signal peptide" evidence="1">
    <location>
        <begin position="1"/>
        <end position="25"/>
    </location>
</feature>
<proteinExistence type="predicted"/>
<dbReference type="Proteomes" id="UP000485058">
    <property type="component" value="Unassembled WGS sequence"/>
</dbReference>
<accession>A0A6A0A793</accession>
<reference evidence="2 3" key="1">
    <citation type="submission" date="2020-02" db="EMBL/GenBank/DDBJ databases">
        <title>Draft genome sequence of Haematococcus lacustris strain NIES-144.</title>
        <authorList>
            <person name="Morimoto D."/>
            <person name="Nakagawa S."/>
            <person name="Yoshida T."/>
            <person name="Sawayama S."/>
        </authorList>
    </citation>
    <scope>NUCLEOTIDE SEQUENCE [LARGE SCALE GENOMIC DNA]</scope>
    <source>
        <strain evidence="2 3">NIES-144</strain>
    </source>
</reference>
<dbReference type="AlphaFoldDB" id="A0A6A0A793"/>
<evidence type="ECO:0000256" key="1">
    <source>
        <dbReference type="SAM" id="SignalP"/>
    </source>
</evidence>
<evidence type="ECO:0000313" key="3">
    <source>
        <dbReference type="Proteomes" id="UP000485058"/>
    </source>
</evidence>
<keyword evidence="1" id="KW-0732">Signal</keyword>
<comment type="caution">
    <text evidence="2">The sequence shown here is derived from an EMBL/GenBank/DDBJ whole genome shotgun (WGS) entry which is preliminary data.</text>
</comment>
<organism evidence="2 3">
    <name type="scientific">Haematococcus lacustris</name>
    <name type="common">Green alga</name>
    <name type="synonym">Haematococcus pluvialis</name>
    <dbReference type="NCBI Taxonomy" id="44745"/>
    <lineage>
        <taxon>Eukaryota</taxon>
        <taxon>Viridiplantae</taxon>
        <taxon>Chlorophyta</taxon>
        <taxon>core chlorophytes</taxon>
        <taxon>Chlorophyceae</taxon>
        <taxon>CS clade</taxon>
        <taxon>Chlamydomonadales</taxon>
        <taxon>Haematococcaceae</taxon>
        <taxon>Haematococcus</taxon>
    </lineage>
</organism>
<protein>
    <submittedName>
        <fullName evidence="2">Uncharacterized protein</fullName>
    </submittedName>
</protein>
<feature type="chain" id="PRO_5025625101" evidence="1">
    <location>
        <begin position="26"/>
        <end position="79"/>
    </location>
</feature>
<sequence>MSPFAMRAFFLAFLILENGERRTSAVSIEPQEGLVAGRRGQLADMRVRAPANLQTCERSTVTAGCQELLGDFQPDCSHY</sequence>
<evidence type="ECO:0000313" key="2">
    <source>
        <dbReference type="EMBL" id="GFH28480.1"/>
    </source>
</evidence>
<dbReference type="EMBL" id="BLLF01003895">
    <property type="protein sequence ID" value="GFH28480.1"/>
    <property type="molecule type" value="Genomic_DNA"/>
</dbReference>
<gene>
    <name evidence="2" type="ORF">HaLaN_26980</name>
</gene>
<keyword evidence="3" id="KW-1185">Reference proteome</keyword>
<name>A0A6A0A793_HAELA</name>